<dbReference type="AlphaFoldDB" id="A0A0G1U6Q6"/>
<accession>A0A0G1U6Q6</accession>
<proteinExistence type="predicted"/>
<reference evidence="1 2" key="1">
    <citation type="journal article" date="2015" name="Nature">
        <title>rRNA introns, odd ribosomes, and small enigmatic genomes across a large radiation of phyla.</title>
        <authorList>
            <person name="Brown C.T."/>
            <person name="Hug L.A."/>
            <person name="Thomas B.C."/>
            <person name="Sharon I."/>
            <person name="Castelle C.J."/>
            <person name="Singh A."/>
            <person name="Wilkins M.J."/>
            <person name="Williams K.H."/>
            <person name="Banfield J.F."/>
        </authorList>
    </citation>
    <scope>NUCLEOTIDE SEQUENCE [LARGE SCALE GENOMIC DNA]</scope>
</reference>
<dbReference type="EMBL" id="LCPB01000009">
    <property type="protein sequence ID" value="KKU89767.1"/>
    <property type="molecule type" value="Genomic_DNA"/>
</dbReference>
<comment type="caution">
    <text evidence="1">The sequence shown here is derived from an EMBL/GenBank/DDBJ whole genome shotgun (WGS) entry which is preliminary data.</text>
</comment>
<name>A0A0G1U6Q6_9BACT</name>
<protein>
    <submittedName>
        <fullName evidence="1">Uncharacterized protein</fullName>
    </submittedName>
</protein>
<evidence type="ECO:0000313" key="2">
    <source>
        <dbReference type="Proteomes" id="UP000033882"/>
    </source>
</evidence>
<dbReference type="Proteomes" id="UP000033882">
    <property type="component" value="Unassembled WGS sequence"/>
</dbReference>
<organism evidence="1 2">
    <name type="scientific">Candidatus Wolfebacteria bacterium GW2011_GWA2_47_9b</name>
    <dbReference type="NCBI Taxonomy" id="1619005"/>
    <lineage>
        <taxon>Bacteria</taxon>
        <taxon>Candidatus Wolfeibacteriota</taxon>
    </lineage>
</organism>
<gene>
    <name evidence="1" type="ORF">UY19_C0009G0016</name>
</gene>
<evidence type="ECO:0000313" key="1">
    <source>
        <dbReference type="EMBL" id="KKU89767.1"/>
    </source>
</evidence>
<sequence length="154" mass="17718">MKTFEEYFRSDRKFEDAPAAIQEKIRRLCGIGKKLLFGNITQAERSYLNKKAYEILEVNEDGYFDEVAAEVENALPGVLFNSSLFVLLPNGIVVEEAGNAIRFHARDKALLALMGELEEEYMQAMDEWTESQEAFEEYWSENAVWLSSNVLFVK</sequence>